<accession>A0A151IWS0</accession>
<evidence type="ECO:0000313" key="3">
    <source>
        <dbReference type="EMBL" id="KYN12250.1"/>
    </source>
</evidence>
<name>A0A151IWS0_9HYME</name>
<organism evidence="3 4">
    <name type="scientific">Trachymyrmex cornetzi</name>
    <dbReference type="NCBI Taxonomy" id="471704"/>
    <lineage>
        <taxon>Eukaryota</taxon>
        <taxon>Metazoa</taxon>
        <taxon>Ecdysozoa</taxon>
        <taxon>Arthropoda</taxon>
        <taxon>Hexapoda</taxon>
        <taxon>Insecta</taxon>
        <taxon>Pterygota</taxon>
        <taxon>Neoptera</taxon>
        <taxon>Endopterygota</taxon>
        <taxon>Hymenoptera</taxon>
        <taxon>Apocrita</taxon>
        <taxon>Aculeata</taxon>
        <taxon>Formicoidea</taxon>
        <taxon>Formicidae</taxon>
        <taxon>Myrmicinae</taxon>
        <taxon>Trachymyrmex</taxon>
    </lineage>
</organism>
<keyword evidence="4" id="KW-1185">Reference proteome</keyword>
<keyword evidence="2" id="KW-0472">Membrane</keyword>
<dbReference type="Proteomes" id="UP000078492">
    <property type="component" value="Unassembled WGS sequence"/>
</dbReference>
<dbReference type="STRING" id="471704.A0A151IWS0"/>
<reference evidence="3 4" key="1">
    <citation type="submission" date="2015-09" db="EMBL/GenBank/DDBJ databases">
        <title>Trachymyrmex cornetzi WGS genome.</title>
        <authorList>
            <person name="Nygaard S."/>
            <person name="Hu H."/>
            <person name="Boomsma J."/>
            <person name="Zhang G."/>
        </authorList>
    </citation>
    <scope>NUCLEOTIDE SEQUENCE [LARGE SCALE GENOMIC DNA]</scope>
    <source>
        <strain evidence="3">Tcor2-1</strain>
        <tissue evidence="3">Whole body</tissue>
    </source>
</reference>
<keyword evidence="2" id="KW-0812">Transmembrane</keyword>
<gene>
    <name evidence="3" type="ORF">ALC57_15568</name>
</gene>
<sequence>MGPSALSAGILAFVEGRTGRDVGDKTVANKGKVVLGGSSYIALHGVLVPPFFLFISLASLHYLSVLLYNPHHHYHDFRSFATDRRGNRQQKDDDHGENSRDGRQWIVDIDAAASQSAQYSMRQAESAVAHPDRRDDMSAPTAPVAVMPMSNWIDPQTTDALGRDTAGVPITLSNDQSEVVEPFSGVVTAEKGS</sequence>
<dbReference type="EMBL" id="KQ980846">
    <property type="protein sequence ID" value="KYN12250.1"/>
    <property type="molecule type" value="Genomic_DNA"/>
</dbReference>
<evidence type="ECO:0000256" key="1">
    <source>
        <dbReference type="SAM" id="MobiDB-lite"/>
    </source>
</evidence>
<dbReference type="AlphaFoldDB" id="A0A151IWS0"/>
<evidence type="ECO:0000256" key="2">
    <source>
        <dbReference type="SAM" id="Phobius"/>
    </source>
</evidence>
<evidence type="ECO:0000313" key="4">
    <source>
        <dbReference type="Proteomes" id="UP000078492"/>
    </source>
</evidence>
<keyword evidence="2" id="KW-1133">Transmembrane helix</keyword>
<proteinExistence type="predicted"/>
<protein>
    <submittedName>
        <fullName evidence="3">Uncharacterized protein</fullName>
    </submittedName>
</protein>
<feature type="transmembrane region" description="Helical" evidence="2">
    <location>
        <begin position="40"/>
        <end position="68"/>
    </location>
</feature>
<feature type="region of interest" description="Disordered" evidence="1">
    <location>
        <begin position="83"/>
        <end position="103"/>
    </location>
</feature>